<proteinExistence type="predicted"/>
<dbReference type="AlphaFoldDB" id="A0A6P7FW72"/>
<gene>
    <name evidence="2" type="primary">LOC114331736</name>
</gene>
<feature type="compositionally biased region" description="Basic and acidic residues" evidence="1">
    <location>
        <begin position="46"/>
        <end position="58"/>
    </location>
</feature>
<feature type="region of interest" description="Disordered" evidence="1">
    <location>
        <begin position="1"/>
        <end position="75"/>
    </location>
</feature>
<sequence length="798" mass="90653">MEVEKKLNEDTGEKSDKIISTKVPNSEKDEKKSELTSNTAEGTEPPVKKVNESDKNKPNENNAVPKPSPKKTKEDINKLKLLVADDDDDDDVPGDFFDDFLKEDFMAGLDIVDDDDWDEEKSKKMHESRLTNKTQKEKPVEIKTPQNKNDIVKKRELRRDPEKTKRAIEKDKASKILSEKVKLSQTGLVPPGMEMEMDIPEMKIDSPLQTKKEELSKASQEKSFVKSTLINSSTSKDVNSSTSKDGSLFPKKLNKIPVSVEHSTLSSRSPSRRSRSPKPMHRTFRRLVSPRKRSRSPRKRSRSPRKRSRSPRKRLSPRKRSRSPISAYAPRSQRRRSKSPLYRGDKRLERNRNSRSRSQPRKRRRSRSRSRSLSRKHAEKKSFLQEIAEKLNETRPVNVVYQPPLPTGYPNVTNSVGPVEAGKPPHMSVPPPAVFTNVRPPVVFPQVPPQLSTQYPTPVRYERYDQNFFIGGAQVPSNVANSFNIPMLNTPPPVNNIPVPPMRDNLLEPTNILMSTPNPPSFQEPSNNQGDIQKLFEEKKISLTDFLAVTAKPEVYAASPENLKEKIKVIRRCQDAIEYLEQSEKKFSGPLLIQRKAKSSSNPQQFQSPLVKSYQLKVPFTEIPTPAQQKTAFSEYIQKLMDQVGLTEEVIVIDDHSFSDDETSTQNKSSPPPAPMVSPHKTHPVEITKSNNYVKNRLQKLVQTEPSTCKSCDERKKRLVKSVGVQTVSSASFSFSISTQVREEDFYDAIPRNQSLASLTPAQLLGRSSGRGPELDNIPPRPAGYPYFDQRNLNLNRW</sequence>
<feature type="compositionally biased region" description="Basic and acidic residues" evidence="1">
    <location>
        <begin position="120"/>
        <end position="141"/>
    </location>
</feature>
<feature type="region of interest" description="Disordered" evidence="1">
    <location>
        <begin position="761"/>
        <end position="783"/>
    </location>
</feature>
<organism evidence="2">
    <name type="scientific">Diabrotica virgifera virgifera</name>
    <name type="common">western corn rootworm</name>
    <dbReference type="NCBI Taxonomy" id="50390"/>
    <lineage>
        <taxon>Eukaryota</taxon>
        <taxon>Metazoa</taxon>
        <taxon>Ecdysozoa</taxon>
        <taxon>Arthropoda</taxon>
        <taxon>Hexapoda</taxon>
        <taxon>Insecta</taxon>
        <taxon>Pterygota</taxon>
        <taxon>Neoptera</taxon>
        <taxon>Endopterygota</taxon>
        <taxon>Coleoptera</taxon>
        <taxon>Polyphaga</taxon>
        <taxon>Cucujiformia</taxon>
        <taxon>Chrysomeloidea</taxon>
        <taxon>Chrysomelidae</taxon>
        <taxon>Galerucinae</taxon>
        <taxon>Diabroticina</taxon>
        <taxon>Diabroticites</taxon>
        <taxon>Diabrotica</taxon>
    </lineage>
</organism>
<feature type="compositionally biased region" description="Basic and acidic residues" evidence="1">
    <location>
        <begin position="1"/>
        <end position="34"/>
    </location>
</feature>
<feature type="compositionally biased region" description="Basic and acidic residues" evidence="1">
    <location>
        <begin position="343"/>
        <end position="352"/>
    </location>
</feature>
<feature type="compositionally biased region" description="Basic residues" evidence="1">
    <location>
        <begin position="353"/>
        <end position="379"/>
    </location>
</feature>
<feature type="compositionally biased region" description="Basic residues" evidence="1">
    <location>
        <begin position="270"/>
        <end position="322"/>
    </location>
</feature>
<feature type="compositionally biased region" description="Basic and acidic residues" evidence="1">
    <location>
        <begin position="150"/>
        <end position="182"/>
    </location>
</feature>
<accession>A0A6P7FW72</accession>
<feature type="compositionally biased region" description="Basic and acidic residues" evidence="1">
    <location>
        <begin position="200"/>
        <end position="224"/>
    </location>
</feature>
<feature type="region of interest" description="Disordered" evidence="1">
    <location>
        <begin position="120"/>
        <end position="381"/>
    </location>
</feature>
<name>A0A6P7FW72_DIAVI</name>
<dbReference type="RefSeq" id="XP_028137168.1">
    <property type="nucleotide sequence ID" value="XM_028281367.1"/>
</dbReference>
<reference evidence="2" key="1">
    <citation type="submission" date="2025-08" db="UniProtKB">
        <authorList>
            <consortium name="RefSeq"/>
        </authorList>
    </citation>
    <scope>IDENTIFICATION</scope>
    <source>
        <tissue evidence="2">Whole insect</tissue>
    </source>
</reference>
<evidence type="ECO:0000313" key="2">
    <source>
        <dbReference type="RefSeq" id="XP_028137168.1"/>
    </source>
</evidence>
<feature type="region of interest" description="Disordered" evidence="1">
    <location>
        <begin position="658"/>
        <end position="685"/>
    </location>
</feature>
<protein>
    <submittedName>
        <fullName evidence="2">Serine/arginine repetitive matrix protein 2-like</fullName>
    </submittedName>
</protein>
<evidence type="ECO:0000256" key="1">
    <source>
        <dbReference type="SAM" id="MobiDB-lite"/>
    </source>
</evidence>
<dbReference type="InParanoid" id="A0A6P7FW72"/>
<feature type="compositionally biased region" description="Low complexity" evidence="1">
    <location>
        <begin position="231"/>
        <end position="245"/>
    </location>
</feature>